<feature type="domain" description="MOFRL-associated" evidence="2">
    <location>
        <begin position="18"/>
        <end position="256"/>
    </location>
</feature>
<dbReference type="Pfam" id="PF13660">
    <property type="entry name" value="DUF4147"/>
    <property type="match status" value="1"/>
</dbReference>
<reference evidence="4" key="1">
    <citation type="submission" date="2017-09" db="EMBL/GenBank/DDBJ databases">
        <title>Depth-based differentiation of microbial function through sediment-hosted aquifers and enrichment of novel symbionts in the deep terrestrial subsurface.</title>
        <authorList>
            <person name="Probst A.J."/>
            <person name="Ladd B."/>
            <person name="Jarett J.K."/>
            <person name="Geller-Mcgrath D.E."/>
            <person name="Sieber C.M.K."/>
            <person name="Emerson J.B."/>
            <person name="Anantharaman K."/>
            <person name="Thomas B.C."/>
            <person name="Malmstrom R."/>
            <person name="Stieglmeier M."/>
            <person name="Klingl A."/>
            <person name="Woyke T."/>
            <person name="Ryan C.M."/>
            <person name="Banfield J.F."/>
        </authorList>
    </citation>
    <scope>NUCLEOTIDE SEQUENCE [LARGE SCALE GENOMIC DNA]</scope>
</reference>
<dbReference type="InterPro" id="IPR007835">
    <property type="entry name" value="MOFRL"/>
</dbReference>
<dbReference type="InterPro" id="IPR038614">
    <property type="entry name" value="GK_N_sf"/>
</dbReference>
<evidence type="ECO:0008006" key="5">
    <source>
        <dbReference type="Google" id="ProtNLM"/>
    </source>
</evidence>
<dbReference type="GO" id="GO:0005737">
    <property type="term" value="C:cytoplasm"/>
    <property type="evidence" value="ECO:0007669"/>
    <property type="project" value="TreeGrafter"/>
</dbReference>
<proteinExistence type="predicted"/>
<feature type="non-terminal residue" evidence="3">
    <location>
        <position position="397"/>
    </location>
</feature>
<dbReference type="InterPro" id="IPR037035">
    <property type="entry name" value="GK-like_C_sf"/>
</dbReference>
<dbReference type="Gene3D" id="3.40.1480.10">
    <property type="entry name" value="MOFRL domain"/>
    <property type="match status" value="1"/>
</dbReference>
<dbReference type="GO" id="GO:0008887">
    <property type="term" value="F:glycerate kinase activity"/>
    <property type="evidence" value="ECO:0007669"/>
    <property type="project" value="InterPro"/>
</dbReference>
<sequence length="397" mass="42808">MKIKNFLKLAVTKERKDALHIAEAGLEAIDTQKIIQSKIKLQKNALVINKKVFSLKGIKNIYVVAIGKCAGEASLALEKVLGKKIKAGIALDVKTAKGLKIIKSLSGSHPFPSQKNIIGSLAIVNLIKNLSYDDLVLFVISGGGSTLLCLPRSKVRTSSDSVNPNFHYRGQEETLIVQKLMDSGATISEINTVRKHLSIARGGYLAKYAFPAKSIVLIFSDVIDNDLQFIASGPTVKDTTTVRQALKILDRYNVKTVCAIEDCGLVETPKSDEFFKNVSNQIFVSSEVALKAMSAAAKKLGYKVKICATCLKGEAREVGAKIASEINRAKPKTILLYGGETTVNVKNSQGKGGRNMELVLGAMLRLQKNSLILSLASDGVDNTDLAGALCDKITSEK</sequence>
<dbReference type="Proteomes" id="UP000230903">
    <property type="component" value="Unassembled WGS sequence"/>
</dbReference>
<dbReference type="InterPro" id="IPR039760">
    <property type="entry name" value="MOFRL_protein"/>
</dbReference>
<name>A0A2H0UP65_9BACT</name>
<dbReference type="EMBL" id="PFBC01000009">
    <property type="protein sequence ID" value="PIR88198.1"/>
    <property type="molecule type" value="Genomic_DNA"/>
</dbReference>
<dbReference type="PANTHER" id="PTHR12227">
    <property type="entry name" value="GLYCERATE KINASE"/>
    <property type="match status" value="1"/>
</dbReference>
<gene>
    <name evidence="3" type="ORF">COU10_00505</name>
</gene>
<comment type="caution">
    <text evidence="3">The sequence shown here is derived from an EMBL/GenBank/DDBJ whole genome shotgun (WGS) entry which is preliminary data.</text>
</comment>
<dbReference type="InterPro" id="IPR025286">
    <property type="entry name" value="MOFRL_assoc_dom"/>
</dbReference>
<feature type="domain" description="MOFRL" evidence="1">
    <location>
        <begin position="334"/>
        <end position="395"/>
    </location>
</feature>
<dbReference type="SUPFAM" id="SSF82544">
    <property type="entry name" value="GckA/TtuD-like"/>
    <property type="match status" value="1"/>
</dbReference>
<protein>
    <recommendedName>
        <fullName evidence="5">Glycerate kinase</fullName>
    </recommendedName>
</protein>
<evidence type="ECO:0000313" key="4">
    <source>
        <dbReference type="Proteomes" id="UP000230903"/>
    </source>
</evidence>
<evidence type="ECO:0000259" key="1">
    <source>
        <dbReference type="Pfam" id="PF05161"/>
    </source>
</evidence>
<evidence type="ECO:0000259" key="2">
    <source>
        <dbReference type="Pfam" id="PF13660"/>
    </source>
</evidence>
<dbReference type="AlphaFoldDB" id="A0A2H0UP65"/>
<dbReference type="Gene3D" id="3.40.50.10180">
    <property type="entry name" value="Glycerate kinase, MOFRL-like N-terminal domain"/>
    <property type="match status" value="1"/>
</dbReference>
<dbReference type="Pfam" id="PF05161">
    <property type="entry name" value="MOFRL"/>
    <property type="match status" value="1"/>
</dbReference>
<dbReference type="PANTHER" id="PTHR12227:SF0">
    <property type="entry name" value="GLYCERATE KINASE"/>
    <property type="match status" value="1"/>
</dbReference>
<accession>A0A2H0UP65</accession>
<evidence type="ECO:0000313" key="3">
    <source>
        <dbReference type="EMBL" id="PIR88198.1"/>
    </source>
</evidence>
<organism evidence="3 4">
    <name type="scientific">Candidatus Harrisonbacteria bacterium CG10_big_fil_rev_8_21_14_0_10_45_28</name>
    <dbReference type="NCBI Taxonomy" id="1974586"/>
    <lineage>
        <taxon>Bacteria</taxon>
        <taxon>Candidatus Harrisoniibacteriota</taxon>
    </lineage>
</organism>